<name>E6U6V4_ETHHY</name>
<dbReference type="Proteomes" id="UP000001551">
    <property type="component" value="Chromosome"/>
</dbReference>
<dbReference type="HOGENOM" id="CLU_2117335_0_0_9"/>
<evidence type="ECO:0000259" key="2">
    <source>
        <dbReference type="PROSITE" id="PS50846"/>
    </source>
</evidence>
<dbReference type="AlphaFoldDB" id="E6U6V4"/>
<dbReference type="SUPFAM" id="SSF55008">
    <property type="entry name" value="HMA, heavy metal-associated domain"/>
    <property type="match status" value="1"/>
</dbReference>
<dbReference type="CDD" id="cd00371">
    <property type="entry name" value="HMA"/>
    <property type="match status" value="1"/>
</dbReference>
<dbReference type="eggNOG" id="COG2608">
    <property type="taxonomic scope" value="Bacteria"/>
</dbReference>
<dbReference type="PROSITE" id="PS50846">
    <property type="entry name" value="HMA_2"/>
    <property type="match status" value="1"/>
</dbReference>
<dbReference type="InterPro" id="IPR006121">
    <property type="entry name" value="HMA_dom"/>
</dbReference>
<protein>
    <recommendedName>
        <fullName evidence="2">HMA domain-containing protein</fullName>
    </recommendedName>
</protein>
<evidence type="ECO:0000256" key="1">
    <source>
        <dbReference type="SAM" id="MobiDB-lite"/>
    </source>
</evidence>
<sequence>MESSVFKIDELSGKHTQKLVKQALDTLPGVTSVSVNQGTDRVAVDFDSTGVSHQKIKEKLIQMGLGVTAEANAQRDQPVKENHRHKKGKHPLAGDNPNQNHNVKKEAQGPNTKH</sequence>
<dbReference type="InterPro" id="IPR036163">
    <property type="entry name" value="HMA_dom_sf"/>
</dbReference>
<dbReference type="Pfam" id="PF00403">
    <property type="entry name" value="HMA"/>
    <property type="match status" value="1"/>
</dbReference>
<dbReference type="STRING" id="663278.Ethha_1383"/>
<feature type="region of interest" description="Disordered" evidence="1">
    <location>
        <begin position="67"/>
        <end position="114"/>
    </location>
</feature>
<dbReference type="RefSeq" id="WP_013485276.1">
    <property type="nucleotide sequence ID" value="NC_014828.1"/>
</dbReference>
<gene>
    <name evidence="3" type="ordered locus">Ethha_1383</name>
</gene>
<accession>E6U6V4</accession>
<feature type="domain" description="HMA" evidence="2">
    <location>
        <begin position="2"/>
        <end position="68"/>
    </location>
</feature>
<proteinExistence type="predicted"/>
<keyword evidence="4" id="KW-1185">Reference proteome</keyword>
<dbReference type="EMBL" id="CP002400">
    <property type="protein sequence ID" value="ADU26921.1"/>
    <property type="molecule type" value="Genomic_DNA"/>
</dbReference>
<reference evidence="3 4" key="1">
    <citation type="submission" date="2010-12" db="EMBL/GenBank/DDBJ databases">
        <title>Complete sequence of Ethanoligenens harbinense YUAN-3.</title>
        <authorList>
            <person name="Lucas S."/>
            <person name="Copeland A."/>
            <person name="Lapidus A."/>
            <person name="Cheng J.-F."/>
            <person name="Bruce D."/>
            <person name="Goodwin L."/>
            <person name="Pitluck S."/>
            <person name="Chertkov O."/>
            <person name="Misra M."/>
            <person name="Detter J.C."/>
            <person name="Han C."/>
            <person name="Tapia R."/>
            <person name="Land M."/>
            <person name="Hauser L."/>
            <person name="Jeffries C."/>
            <person name="Kyrpides N."/>
            <person name="Ivanova N."/>
            <person name="Mikhailova N."/>
            <person name="Wang A."/>
            <person name="Mouttaki H."/>
            <person name="He Z."/>
            <person name="Zhou J."/>
            <person name="Hemme C.L."/>
            <person name="Woyke T."/>
        </authorList>
    </citation>
    <scope>NUCLEOTIDE SEQUENCE [LARGE SCALE GENOMIC DNA]</scope>
    <source>
        <strain evidence="4">DSM 18485 / JCM 12961 / CGMCC 1.5033 / YUAN-3</strain>
    </source>
</reference>
<evidence type="ECO:0000313" key="3">
    <source>
        <dbReference type="EMBL" id="ADU26921.1"/>
    </source>
</evidence>
<dbReference type="KEGG" id="eha:Ethha_1383"/>
<evidence type="ECO:0000313" key="4">
    <source>
        <dbReference type="Proteomes" id="UP000001551"/>
    </source>
</evidence>
<dbReference type="GO" id="GO:0046872">
    <property type="term" value="F:metal ion binding"/>
    <property type="evidence" value="ECO:0007669"/>
    <property type="project" value="InterPro"/>
</dbReference>
<organism evidence="3 4">
    <name type="scientific">Ethanoligenens harbinense (strain DSM 18485 / JCM 12961 / CGMCC 1.5033 / YUAN-3)</name>
    <dbReference type="NCBI Taxonomy" id="663278"/>
    <lineage>
        <taxon>Bacteria</taxon>
        <taxon>Bacillati</taxon>
        <taxon>Bacillota</taxon>
        <taxon>Clostridia</taxon>
        <taxon>Eubacteriales</taxon>
        <taxon>Oscillospiraceae</taxon>
        <taxon>Ethanoligenens</taxon>
    </lineage>
</organism>
<dbReference type="Gene3D" id="3.30.70.100">
    <property type="match status" value="1"/>
</dbReference>